<evidence type="ECO:0000313" key="2">
    <source>
        <dbReference type="EMBL" id="AFU67350.1"/>
    </source>
</evidence>
<reference evidence="2" key="1">
    <citation type="submission" date="2006-03" db="EMBL/GenBank/DDBJ databases">
        <authorList>
            <person name="Bowman J."/>
            <person name="Ferriera S."/>
            <person name="Johnson J."/>
            <person name="Kravitz S."/>
            <person name="Halpern A."/>
            <person name="Remington K."/>
            <person name="Beeson K."/>
            <person name="Tran B."/>
            <person name="Rogers Y.-H."/>
            <person name="Friedman R."/>
            <person name="Venter J.C."/>
        </authorList>
    </citation>
    <scope>NUCLEOTIDE SEQUENCE [LARGE SCALE GENOMIC DNA]</scope>
    <source>
        <strain evidence="2">ATCC 700755</strain>
    </source>
</reference>
<evidence type="ECO:0000256" key="1">
    <source>
        <dbReference type="SAM" id="SignalP"/>
    </source>
</evidence>
<proteinExistence type="predicted"/>
<dbReference type="OrthoDB" id="1114455at2"/>
<evidence type="ECO:0000313" key="3">
    <source>
        <dbReference type="Proteomes" id="UP000008514"/>
    </source>
</evidence>
<dbReference type="Proteomes" id="UP000008514">
    <property type="component" value="Chromosome"/>
</dbReference>
<dbReference type="Pfam" id="PF11751">
    <property type="entry name" value="PorP_SprF"/>
    <property type="match status" value="1"/>
</dbReference>
<keyword evidence="3" id="KW-1185">Reference proteome</keyword>
<protein>
    <submittedName>
        <fullName evidence="2">Membrane protein, Bac_Flav_fam_1 family</fullName>
    </submittedName>
</protein>
<organism evidence="2 3">
    <name type="scientific">Psychroflexus torquis (strain ATCC 700755 / CIP 106069 / ACAM 623)</name>
    <dbReference type="NCBI Taxonomy" id="313595"/>
    <lineage>
        <taxon>Bacteria</taxon>
        <taxon>Pseudomonadati</taxon>
        <taxon>Bacteroidota</taxon>
        <taxon>Flavobacteriia</taxon>
        <taxon>Flavobacteriales</taxon>
        <taxon>Flavobacteriaceae</taxon>
        <taxon>Psychroflexus</taxon>
    </lineage>
</organism>
<gene>
    <name evidence="2" type="ordered locus">P700755_000312</name>
</gene>
<sequence>MTNVIITHIKFTSKLKIRIFCFLLLNVFFVNAQQAPHYAQYFYNMQVLNPAFVGSKSDLNAALLTRRQWINVEGAPETSTFSVNTRINSGFGFGATVISDKIGLVDNTSLNFDVSYTIPTSEFGRLSFGVKSGVAFFNNDLASGITVDDEVYASTTGQYGNLGFGFLYSSKDFYVGLSSQNLFESPVFRLQDDIQTVRGLERGNYFFTGGMSIELSKFNDVVFRPSTMIKYTPTLPVSLDINANFIFNKKYEIGASYRHQNSLSAMVSLIVNEKYRIGYAYENYLSSIGQNLNSHELILRIDLKLERNKRWLNLDCCYF</sequence>
<dbReference type="EMBL" id="CP003879">
    <property type="protein sequence ID" value="AFU67350.1"/>
    <property type="molecule type" value="Genomic_DNA"/>
</dbReference>
<dbReference type="STRING" id="313595.P700755_000312"/>
<dbReference type="RefSeq" id="WP_015022969.1">
    <property type="nucleotide sequence ID" value="NC_018721.1"/>
</dbReference>
<reference evidence="2" key="2">
    <citation type="submission" date="2012-09" db="EMBL/GenBank/DDBJ databases">
        <title>The complete sequence of Psychroflexus torquis an extreme psychrophile from sea-ice that is stimulated by light.</title>
        <authorList>
            <person name="Feng S."/>
            <person name="Powell S.M."/>
            <person name="Bowman J.P."/>
        </authorList>
    </citation>
    <scope>NUCLEOTIDE SEQUENCE [LARGE SCALE GENOMIC DNA]</scope>
    <source>
        <strain evidence="2">ATCC 700755</strain>
    </source>
</reference>
<dbReference type="NCBIfam" id="TIGR03519">
    <property type="entry name" value="T9SS_PorP_fam"/>
    <property type="match status" value="1"/>
</dbReference>
<feature type="chain" id="PRO_5003879514" evidence="1">
    <location>
        <begin position="33"/>
        <end position="319"/>
    </location>
</feature>
<accession>K4IP94</accession>
<keyword evidence="1" id="KW-0732">Signal</keyword>
<dbReference type="InterPro" id="IPR019861">
    <property type="entry name" value="PorP/SprF_Bacteroidetes"/>
</dbReference>
<feature type="signal peptide" evidence="1">
    <location>
        <begin position="1"/>
        <end position="32"/>
    </location>
</feature>
<dbReference type="KEGG" id="ptq:P700755_000312"/>
<dbReference type="HOGENOM" id="CLU_068235_0_1_10"/>
<name>K4IP94_PSYTT</name>
<dbReference type="eggNOG" id="COG3064">
    <property type="taxonomic scope" value="Bacteria"/>
</dbReference>
<dbReference type="AlphaFoldDB" id="K4IP94"/>